<dbReference type="Gene3D" id="3.20.20.70">
    <property type="entry name" value="Aldolase class I"/>
    <property type="match status" value="1"/>
</dbReference>
<sequence length="316" mass="32738">MQAAPAASPVVLREVGLRDGLQLLARPVPTAFKCDWILLAYAAGVRHVDVGTYADAQRLPAMADTAEVVAFATTLPALRVCVQVHDAEGAARAFDAGVALVTLPVAASDRYGHASVGRDAAGMLRELGRIHALRAQRGVATRIEAGIGTAFSCARLGPTDPQAVLALVRECVALGVDQIGLADTFGHAEPVAVLDLFRRAREATGGCVLSAHLHGGDDDQLAAVQAALDAGVTHLDASLAGMGGSRLVPGTQGNVCLEAVAALLLRRGVPAGLDLATLQELRRFAGARPDAYALFGAVGRAAEEARRRYPLDLAAR</sequence>
<dbReference type="Pfam" id="PF00682">
    <property type="entry name" value="HMGL-like"/>
    <property type="match status" value="1"/>
</dbReference>
<feature type="domain" description="Pyruvate carboxyltransferase" evidence="6">
    <location>
        <begin position="10"/>
        <end position="279"/>
    </location>
</feature>
<dbReference type="GO" id="GO:0016829">
    <property type="term" value="F:lyase activity"/>
    <property type="evidence" value="ECO:0007669"/>
    <property type="project" value="UniProtKB-KW"/>
</dbReference>
<name>A0ABU5III0_9BURK</name>
<comment type="similarity">
    <text evidence="5">Belongs to the alpha-IPM synthase/homocitrate synthase family.</text>
</comment>
<organism evidence="7 8">
    <name type="scientific">Azohydromonas lata</name>
    <dbReference type="NCBI Taxonomy" id="45677"/>
    <lineage>
        <taxon>Bacteria</taxon>
        <taxon>Pseudomonadati</taxon>
        <taxon>Pseudomonadota</taxon>
        <taxon>Betaproteobacteria</taxon>
        <taxon>Burkholderiales</taxon>
        <taxon>Sphaerotilaceae</taxon>
        <taxon>Azohydromonas</taxon>
    </lineage>
</organism>
<protein>
    <submittedName>
        <fullName evidence="7">Hydroxymethylglutaryl-CoA lyase</fullName>
    </submittedName>
</protein>
<keyword evidence="8" id="KW-1185">Reference proteome</keyword>
<keyword evidence="4 7" id="KW-0456">Lyase</keyword>
<comment type="similarity">
    <text evidence="1">Belongs to the HMG-CoA lyase family.</text>
</comment>
<accession>A0ABU5III0</accession>
<evidence type="ECO:0000256" key="2">
    <source>
        <dbReference type="ARBA" id="ARBA00022679"/>
    </source>
</evidence>
<reference evidence="7 8" key="1">
    <citation type="submission" date="2023-11" db="EMBL/GenBank/DDBJ databases">
        <title>Draft genome of Azohydromonas lata strain H1 (DSM1123), a polyhydroxyalkanoate producer.</title>
        <authorList>
            <person name="Traversa D."/>
            <person name="D'Addabbo P."/>
            <person name="Pazzani C."/>
            <person name="Manzari C."/>
            <person name="Chiara M."/>
            <person name="Scrascia M."/>
        </authorList>
    </citation>
    <scope>NUCLEOTIDE SEQUENCE [LARGE SCALE GENOMIC DNA]</scope>
    <source>
        <strain evidence="7 8">H1</strain>
    </source>
</reference>
<evidence type="ECO:0000256" key="4">
    <source>
        <dbReference type="ARBA" id="ARBA00023239"/>
    </source>
</evidence>
<evidence type="ECO:0000259" key="6">
    <source>
        <dbReference type="PROSITE" id="PS50991"/>
    </source>
</evidence>
<evidence type="ECO:0000313" key="8">
    <source>
        <dbReference type="Proteomes" id="UP001293718"/>
    </source>
</evidence>
<evidence type="ECO:0000313" key="7">
    <source>
        <dbReference type="EMBL" id="MDZ5458753.1"/>
    </source>
</evidence>
<comment type="caution">
    <text evidence="7">The sequence shown here is derived from an EMBL/GenBank/DDBJ whole genome shotgun (WGS) entry which is preliminary data.</text>
</comment>
<gene>
    <name evidence="7" type="ORF">SM757_19415</name>
</gene>
<dbReference type="SUPFAM" id="SSF51569">
    <property type="entry name" value="Aldolase"/>
    <property type="match status" value="1"/>
</dbReference>
<evidence type="ECO:0000256" key="1">
    <source>
        <dbReference type="ARBA" id="ARBA00009405"/>
    </source>
</evidence>
<dbReference type="InterPro" id="IPR002034">
    <property type="entry name" value="AIPM/Hcit_synth_CS"/>
</dbReference>
<keyword evidence="3" id="KW-0479">Metal-binding</keyword>
<dbReference type="InterPro" id="IPR043594">
    <property type="entry name" value="HMGL"/>
</dbReference>
<dbReference type="Proteomes" id="UP001293718">
    <property type="component" value="Unassembled WGS sequence"/>
</dbReference>
<dbReference type="RefSeq" id="WP_322466750.1">
    <property type="nucleotide sequence ID" value="NZ_JAXOJX010000034.1"/>
</dbReference>
<evidence type="ECO:0000256" key="5">
    <source>
        <dbReference type="RuleBase" id="RU003523"/>
    </source>
</evidence>
<dbReference type="PANTHER" id="PTHR42738">
    <property type="entry name" value="HYDROXYMETHYLGLUTARYL-COA LYASE"/>
    <property type="match status" value="1"/>
</dbReference>
<dbReference type="EMBL" id="JAXOJX010000034">
    <property type="protein sequence ID" value="MDZ5458753.1"/>
    <property type="molecule type" value="Genomic_DNA"/>
</dbReference>
<dbReference type="PROSITE" id="PS50991">
    <property type="entry name" value="PYR_CT"/>
    <property type="match status" value="1"/>
</dbReference>
<dbReference type="PROSITE" id="PS00815">
    <property type="entry name" value="AIPM_HOMOCIT_SYNTH_1"/>
    <property type="match status" value="1"/>
</dbReference>
<proteinExistence type="inferred from homology"/>
<dbReference type="PANTHER" id="PTHR42738:SF7">
    <property type="entry name" value="HYDROXYMETHYLGLUTARYL-COA LYASE"/>
    <property type="match status" value="1"/>
</dbReference>
<dbReference type="InterPro" id="IPR013785">
    <property type="entry name" value="Aldolase_TIM"/>
</dbReference>
<evidence type="ECO:0000256" key="3">
    <source>
        <dbReference type="ARBA" id="ARBA00022723"/>
    </source>
</evidence>
<keyword evidence="2 5" id="KW-0808">Transferase</keyword>
<dbReference type="InterPro" id="IPR000891">
    <property type="entry name" value="PYR_CT"/>
</dbReference>